<name>A0ABQ2UL01_9ACTN</name>
<proteinExistence type="predicted"/>
<gene>
    <name evidence="1" type="ORF">GCM10010211_02770</name>
</gene>
<accession>A0ABQ2UL01</accession>
<evidence type="ECO:0000313" key="1">
    <source>
        <dbReference type="EMBL" id="GGU42963.1"/>
    </source>
</evidence>
<sequence length="81" mass="9067">MEHEMRAEYAEGVLPHEDTPVKQWHMARLGATTAMCGRALAPAAATQSVERWGTPDALPFCRTCGVMYMEEHPQDIPLDVR</sequence>
<dbReference type="RefSeq" id="WP_159508111.1">
    <property type="nucleotide sequence ID" value="NZ_BMRP01000001.1"/>
</dbReference>
<dbReference type="EMBL" id="BMRP01000001">
    <property type="protein sequence ID" value="GGU42963.1"/>
    <property type="molecule type" value="Genomic_DNA"/>
</dbReference>
<dbReference type="Proteomes" id="UP000654471">
    <property type="component" value="Unassembled WGS sequence"/>
</dbReference>
<reference evidence="2" key="1">
    <citation type="journal article" date="2019" name="Int. J. Syst. Evol. Microbiol.">
        <title>The Global Catalogue of Microorganisms (GCM) 10K type strain sequencing project: providing services to taxonomists for standard genome sequencing and annotation.</title>
        <authorList>
            <consortium name="The Broad Institute Genomics Platform"/>
            <consortium name="The Broad Institute Genome Sequencing Center for Infectious Disease"/>
            <person name="Wu L."/>
            <person name="Ma J."/>
        </authorList>
    </citation>
    <scope>NUCLEOTIDE SEQUENCE [LARGE SCALE GENOMIC DNA]</scope>
    <source>
        <strain evidence="2">JCM 3399</strain>
    </source>
</reference>
<keyword evidence="2" id="KW-1185">Reference proteome</keyword>
<evidence type="ECO:0000313" key="2">
    <source>
        <dbReference type="Proteomes" id="UP000654471"/>
    </source>
</evidence>
<comment type="caution">
    <text evidence="1">The sequence shown here is derived from an EMBL/GenBank/DDBJ whole genome shotgun (WGS) entry which is preliminary data.</text>
</comment>
<protein>
    <submittedName>
        <fullName evidence="1">Uncharacterized protein</fullName>
    </submittedName>
</protein>
<organism evidence="1 2">
    <name type="scientific">Streptomyces albospinus</name>
    <dbReference type="NCBI Taxonomy" id="285515"/>
    <lineage>
        <taxon>Bacteria</taxon>
        <taxon>Bacillati</taxon>
        <taxon>Actinomycetota</taxon>
        <taxon>Actinomycetes</taxon>
        <taxon>Kitasatosporales</taxon>
        <taxon>Streptomycetaceae</taxon>
        <taxon>Streptomyces</taxon>
    </lineage>
</organism>